<dbReference type="EMBL" id="CAJEWN010000438">
    <property type="protein sequence ID" value="CAD2182603.1"/>
    <property type="molecule type" value="Genomic_DNA"/>
</dbReference>
<dbReference type="Gene3D" id="1.10.12.10">
    <property type="entry name" value="Lyase 2-enoyl-coa Hydratase, Chain A, domain 2"/>
    <property type="match status" value="1"/>
</dbReference>
<keyword evidence="4" id="KW-0443">Lipid metabolism</keyword>
<dbReference type="InterPro" id="IPR002347">
    <property type="entry name" value="SDR_fam"/>
</dbReference>
<evidence type="ECO:0000256" key="4">
    <source>
        <dbReference type="ARBA" id="ARBA00023098"/>
    </source>
</evidence>
<keyword evidence="3" id="KW-0276">Fatty acid metabolism</keyword>
<dbReference type="Proteomes" id="UP000580250">
    <property type="component" value="Unassembled WGS sequence"/>
</dbReference>
<comment type="similarity">
    <text evidence="2">Belongs to the enoyl-CoA hydratase/isomerase family.</text>
</comment>
<gene>
    <name evidence="6" type="ORF">MENT_LOCUS34831</name>
</gene>
<evidence type="ECO:0000256" key="1">
    <source>
        <dbReference type="ARBA" id="ARBA00005005"/>
    </source>
</evidence>
<dbReference type="PANTHER" id="PTHR43149">
    <property type="entry name" value="ENOYL-COA HYDRATASE"/>
    <property type="match status" value="1"/>
</dbReference>
<accession>A0A6V7W608</accession>
<dbReference type="GO" id="GO:0006635">
    <property type="term" value="P:fatty acid beta-oxidation"/>
    <property type="evidence" value="ECO:0007669"/>
    <property type="project" value="UniProtKB-UniPathway"/>
</dbReference>
<dbReference type="Pfam" id="PF00378">
    <property type="entry name" value="ECH_1"/>
    <property type="match status" value="2"/>
</dbReference>
<dbReference type="Gene3D" id="3.40.50.720">
    <property type="entry name" value="NAD(P)-binding Rossmann-like Domain"/>
    <property type="match status" value="1"/>
</dbReference>
<dbReference type="PRINTS" id="PR00081">
    <property type="entry name" value="GDHRDH"/>
</dbReference>
<dbReference type="SUPFAM" id="SSF52096">
    <property type="entry name" value="ClpP/crotonase"/>
    <property type="match status" value="1"/>
</dbReference>
<comment type="pathway">
    <text evidence="1">Lipid metabolism; fatty acid beta-oxidation.</text>
</comment>
<dbReference type="SUPFAM" id="SSF51735">
    <property type="entry name" value="NAD(P)-binding Rossmann-fold domains"/>
    <property type="match status" value="1"/>
</dbReference>
<comment type="caution">
    <text evidence="6">The sequence shown here is derived from an EMBL/GenBank/DDBJ whole genome shotgun (WGS) entry which is preliminary data.</text>
</comment>
<evidence type="ECO:0000256" key="2">
    <source>
        <dbReference type="ARBA" id="ARBA00005254"/>
    </source>
</evidence>
<evidence type="ECO:0000313" key="7">
    <source>
        <dbReference type="Proteomes" id="UP000580250"/>
    </source>
</evidence>
<dbReference type="FunFam" id="1.10.12.10:FF:000004">
    <property type="entry name" value="Delta3,5-delta2,4-dienoyl-CoA isomerase"/>
    <property type="match status" value="1"/>
</dbReference>
<sequence>MIYSPSFNIFISSSFFRPRNIIGGITKLQHNFLSTMHQEPPSLKEINILKDSVNPNVFNVQLNRAEKRNTFTDSFWRELKTAFSYLSEEPTCRSIVLSANGPVFCAGIDLKEGIVETSKIMSNEELDVARKSRSIRELIKRYQESFSSLEECPKPEVDIGIAADVGILQRIHRIVGNDSWSREMAFTGRDASADEAMRMGFISRTFDTKEDCYEAAMSLARQIASKSPVAVQGTKLAMNYARSHGIEDSSEWIRNWNASMLQTMDISENVKAKLKFLGKTILITGASRGIGKEIALKLAKDGANIVICAKTAQEHAKLSGTIYSAAEEIKKIGGKALPLQVDVREEAQVQDAVEKAVREFGGIDILVNNASAISLTGTLDTSMKKYDLMHQVNIRGTFLV</sequence>
<protein>
    <submittedName>
        <fullName evidence="6">Uncharacterized protein</fullName>
    </submittedName>
</protein>
<dbReference type="PANTHER" id="PTHR43149:SF1">
    <property type="entry name" value="DELTA(3,5)-DELTA(2,4)-DIENOYL-COA ISOMERASE, MITOCHONDRIAL"/>
    <property type="match status" value="1"/>
</dbReference>
<dbReference type="Gene3D" id="3.90.226.10">
    <property type="entry name" value="2-enoyl-CoA Hydratase, Chain A, domain 1"/>
    <property type="match status" value="2"/>
</dbReference>
<dbReference type="AlphaFoldDB" id="A0A6V7W608"/>
<dbReference type="UniPathway" id="UPA00659"/>
<proteinExistence type="inferred from homology"/>
<organism evidence="6 7">
    <name type="scientific">Meloidogyne enterolobii</name>
    <name type="common">Root-knot nematode worm</name>
    <name type="synonym">Meloidogyne mayaguensis</name>
    <dbReference type="NCBI Taxonomy" id="390850"/>
    <lineage>
        <taxon>Eukaryota</taxon>
        <taxon>Metazoa</taxon>
        <taxon>Ecdysozoa</taxon>
        <taxon>Nematoda</taxon>
        <taxon>Chromadorea</taxon>
        <taxon>Rhabditida</taxon>
        <taxon>Tylenchina</taxon>
        <taxon>Tylenchomorpha</taxon>
        <taxon>Tylenchoidea</taxon>
        <taxon>Meloidogynidae</taxon>
        <taxon>Meloidogyninae</taxon>
        <taxon>Meloidogyne</taxon>
    </lineage>
</organism>
<dbReference type="InterPro" id="IPR001753">
    <property type="entry name" value="Enoyl-CoA_hydra/iso"/>
</dbReference>
<evidence type="ECO:0000256" key="3">
    <source>
        <dbReference type="ARBA" id="ARBA00022832"/>
    </source>
</evidence>
<dbReference type="InterPro" id="IPR036291">
    <property type="entry name" value="NAD(P)-bd_dom_sf"/>
</dbReference>
<reference evidence="6 7" key="1">
    <citation type="submission" date="2020-08" db="EMBL/GenBank/DDBJ databases">
        <authorList>
            <person name="Koutsovoulos G."/>
            <person name="Danchin GJ E."/>
        </authorList>
    </citation>
    <scope>NUCLEOTIDE SEQUENCE [LARGE SCALE GENOMIC DNA]</scope>
</reference>
<dbReference type="OrthoDB" id="14970at2759"/>
<dbReference type="GO" id="GO:0051750">
    <property type="term" value="F:delta(3,5)-delta(2,4)-dienoyl-CoA isomerase activity"/>
    <property type="evidence" value="ECO:0007669"/>
    <property type="project" value="TreeGrafter"/>
</dbReference>
<dbReference type="InterPro" id="IPR045002">
    <property type="entry name" value="Ech1-like"/>
</dbReference>
<dbReference type="GO" id="GO:0005739">
    <property type="term" value="C:mitochondrion"/>
    <property type="evidence" value="ECO:0007669"/>
    <property type="project" value="TreeGrafter"/>
</dbReference>
<dbReference type="InterPro" id="IPR029045">
    <property type="entry name" value="ClpP/crotonase-like_dom_sf"/>
</dbReference>
<dbReference type="Pfam" id="PF00106">
    <property type="entry name" value="adh_short"/>
    <property type="match status" value="1"/>
</dbReference>
<evidence type="ECO:0000256" key="5">
    <source>
        <dbReference type="ARBA" id="ARBA00023235"/>
    </source>
</evidence>
<name>A0A6V7W608_MELEN</name>
<dbReference type="InterPro" id="IPR014748">
    <property type="entry name" value="Enoyl-CoA_hydra_C"/>
</dbReference>
<evidence type="ECO:0000313" key="6">
    <source>
        <dbReference type="EMBL" id="CAD2182603.1"/>
    </source>
</evidence>
<dbReference type="CDD" id="cd06558">
    <property type="entry name" value="crotonase-like"/>
    <property type="match status" value="1"/>
</dbReference>
<keyword evidence="5" id="KW-0413">Isomerase</keyword>